<gene>
    <name evidence="2" type="ORF">A4G16_02560</name>
    <name evidence="1" type="ORF">AK33_05755</name>
</gene>
<dbReference type="EMBL" id="CP015030">
    <property type="protein sequence ID" value="QIM66331.1"/>
    <property type="molecule type" value="Genomic_DNA"/>
</dbReference>
<reference evidence="1 3" key="1">
    <citation type="journal article" date="2014" name="Genome Announc.">
        <title>Genome Sequence of a Presumptive Mannheimia haemolytica Strain with an A1/A6-Cross-Reactive Serotype from a White-Tailed Deer (Odocoileus virginianus).</title>
        <authorList>
            <person name="Lawrence P.K."/>
            <person name="Bey R.F."/>
            <person name="Wiener B."/>
            <person name="Kittichotirat W."/>
            <person name="Bumgarner R.E."/>
        </authorList>
    </citation>
    <scope>NUCLEOTIDE SEQUENCE [LARGE SCALE GENOMIC DNA]</scope>
    <source>
        <strain evidence="1 3">PKL10</strain>
    </source>
</reference>
<proteinExistence type="predicted"/>
<evidence type="ECO:0000313" key="2">
    <source>
        <dbReference type="EMBL" id="QIM66331.1"/>
    </source>
</evidence>
<evidence type="ECO:0000313" key="3">
    <source>
        <dbReference type="Proteomes" id="UP000054123"/>
    </source>
</evidence>
<dbReference type="KEGG" id="mgra:A4G16_02560"/>
<dbReference type="EMBL" id="JANJ01000004">
    <property type="protein sequence ID" value="EXI62229.1"/>
    <property type="molecule type" value="Genomic_DNA"/>
</dbReference>
<dbReference type="OrthoDB" id="8913657at2"/>
<accession>A0A011P6Z9</accession>
<keyword evidence="3" id="KW-1185">Reference proteome</keyword>
<dbReference type="Proteomes" id="UP000054123">
    <property type="component" value="Unassembled WGS sequence"/>
</dbReference>
<dbReference type="Pfam" id="PF06528">
    <property type="entry name" value="Phage_P2_GpE"/>
    <property type="match status" value="1"/>
</dbReference>
<reference evidence="2 4" key="2">
    <citation type="submission" date="2016-03" db="EMBL/GenBank/DDBJ databases">
        <authorList>
            <person name="Bojesen A.M."/>
            <person name="Planet P."/>
            <person name="Hansen M.J."/>
        </authorList>
    </citation>
    <scope>NUCLEOTIDE SEQUENCE [LARGE SCALE GENOMIC DNA]</scope>
    <source>
        <strain evidence="2 4">B 234/94</strain>
    </source>
</reference>
<organism evidence="1 3">
    <name type="scientific">Mannheimia granulomatis</name>
    <dbReference type="NCBI Taxonomy" id="85402"/>
    <lineage>
        <taxon>Bacteria</taxon>
        <taxon>Pseudomonadati</taxon>
        <taxon>Pseudomonadota</taxon>
        <taxon>Gammaproteobacteria</taxon>
        <taxon>Pasteurellales</taxon>
        <taxon>Pasteurellaceae</taxon>
        <taxon>Mannheimia</taxon>
    </lineage>
</organism>
<dbReference type="AlphaFoldDB" id="A0A011P6Z9"/>
<dbReference type="PATRIC" id="fig|1450449.3.peg.1124"/>
<protein>
    <submittedName>
        <fullName evidence="1">Phage tail protein</fullName>
    </submittedName>
</protein>
<dbReference type="InterPro" id="IPR009493">
    <property type="entry name" value="P2_GpE"/>
</dbReference>
<dbReference type="Proteomes" id="UP000501366">
    <property type="component" value="Chromosome"/>
</dbReference>
<sequence length="40" mass="5001">MMWWYGWQPSEVEEMTLEEIERWLKQARRQVDAKYIKAAI</sequence>
<evidence type="ECO:0000313" key="4">
    <source>
        <dbReference type="Proteomes" id="UP000501366"/>
    </source>
</evidence>
<name>A0A011P6Z9_9PAST</name>
<evidence type="ECO:0000313" key="1">
    <source>
        <dbReference type="EMBL" id="EXI62229.1"/>
    </source>
</evidence>